<reference evidence="1 2" key="1">
    <citation type="submission" date="2019-03" db="EMBL/GenBank/DDBJ databases">
        <title>Draft genome of Brevundimonas sp. a heavy metal resistant soil bacteria.</title>
        <authorList>
            <person name="Soto J."/>
        </authorList>
    </citation>
    <scope>NUCLEOTIDE SEQUENCE [LARGE SCALE GENOMIC DNA]</scope>
    <source>
        <strain evidence="1 2">B-10</strain>
    </source>
</reference>
<dbReference type="Proteomes" id="UP000298216">
    <property type="component" value="Unassembled WGS sequence"/>
</dbReference>
<dbReference type="AlphaFoldDB" id="A0A4Y9S4J3"/>
<organism evidence="1 2">
    <name type="scientific">Brevundimonas intermedia</name>
    <dbReference type="NCBI Taxonomy" id="74315"/>
    <lineage>
        <taxon>Bacteria</taxon>
        <taxon>Pseudomonadati</taxon>
        <taxon>Pseudomonadota</taxon>
        <taxon>Alphaproteobacteria</taxon>
        <taxon>Caulobacterales</taxon>
        <taxon>Caulobacteraceae</taxon>
        <taxon>Brevundimonas</taxon>
    </lineage>
</organism>
<evidence type="ECO:0000313" key="2">
    <source>
        <dbReference type="Proteomes" id="UP000298216"/>
    </source>
</evidence>
<comment type="caution">
    <text evidence="1">The sequence shown here is derived from an EMBL/GenBank/DDBJ whole genome shotgun (WGS) entry which is preliminary data.</text>
</comment>
<sequence length="231" mass="24213">MSVMSNRQRRLARKAARQAEAARPQVEAVVEQAVVISDIVDGDVIGAAYLREEAAAKAAVQDAEREAVSQGEKLTAADRRDIRAEYGVSRLTGKDAPAAYRMRSRDGLTSAKDTGVITVALHKAGLAYRLCFEAQAGGLKSALANAGMIGGGRSAAEGLAMRSPAALQQAYLMGRLRGMEGGLSERELFVVRAVAGEGRTARSLGGGGSTRQANLTALVSGLTKVVWALGW</sequence>
<name>A0A4Y9S4J3_9CAUL</name>
<dbReference type="OrthoDB" id="7207197at2"/>
<gene>
    <name evidence="1" type="ORF">EGY25_04395</name>
</gene>
<evidence type="ECO:0000313" key="1">
    <source>
        <dbReference type="EMBL" id="TFW14438.1"/>
    </source>
</evidence>
<keyword evidence="2" id="KW-1185">Reference proteome</keyword>
<dbReference type="RefSeq" id="WP_135193823.1">
    <property type="nucleotide sequence ID" value="NZ_SPVH01000002.1"/>
</dbReference>
<proteinExistence type="predicted"/>
<protein>
    <submittedName>
        <fullName evidence="1">Uncharacterized protein</fullName>
    </submittedName>
</protein>
<dbReference type="EMBL" id="SPVH01000002">
    <property type="protein sequence ID" value="TFW14438.1"/>
    <property type="molecule type" value="Genomic_DNA"/>
</dbReference>
<accession>A0A4Y9S4J3</accession>